<reference evidence="1" key="2">
    <citation type="submission" date="2018-05" db="EMBL/GenBank/DDBJ databases">
        <title>OmerRS3 (Oryza meridionalis Reference Sequence Version 3).</title>
        <authorList>
            <person name="Zhang J."/>
            <person name="Kudrna D."/>
            <person name="Lee S."/>
            <person name="Talag J."/>
            <person name="Welchert J."/>
            <person name="Wing R.A."/>
        </authorList>
    </citation>
    <scope>NUCLEOTIDE SEQUENCE [LARGE SCALE GENOMIC DNA]</scope>
    <source>
        <strain evidence="1">cv. OR44</strain>
    </source>
</reference>
<dbReference type="Gramene" id="OMERI04G06000.1">
    <property type="protein sequence ID" value="OMERI04G06000.1"/>
    <property type="gene ID" value="OMERI04G06000"/>
</dbReference>
<keyword evidence="2" id="KW-1185">Reference proteome</keyword>
<evidence type="ECO:0000313" key="1">
    <source>
        <dbReference type="EnsemblPlants" id="OMERI04G06000.1"/>
    </source>
</evidence>
<reference evidence="1" key="1">
    <citation type="submission" date="2015-04" db="UniProtKB">
        <authorList>
            <consortium name="EnsemblPlants"/>
        </authorList>
    </citation>
    <scope>IDENTIFICATION</scope>
</reference>
<dbReference type="Proteomes" id="UP000008021">
    <property type="component" value="Chromosome 4"/>
</dbReference>
<dbReference type="EnsemblPlants" id="OMERI04G06000.1">
    <property type="protein sequence ID" value="OMERI04G06000.1"/>
    <property type="gene ID" value="OMERI04G06000"/>
</dbReference>
<name>A0A0E0DC51_9ORYZ</name>
<dbReference type="HOGENOM" id="CLU_2149892_0_0_1"/>
<organism evidence="1">
    <name type="scientific">Oryza meridionalis</name>
    <dbReference type="NCBI Taxonomy" id="40149"/>
    <lineage>
        <taxon>Eukaryota</taxon>
        <taxon>Viridiplantae</taxon>
        <taxon>Streptophyta</taxon>
        <taxon>Embryophyta</taxon>
        <taxon>Tracheophyta</taxon>
        <taxon>Spermatophyta</taxon>
        <taxon>Magnoliopsida</taxon>
        <taxon>Liliopsida</taxon>
        <taxon>Poales</taxon>
        <taxon>Poaceae</taxon>
        <taxon>BOP clade</taxon>
        <taxon>Oryzoideae</taxon>
        <taxon>Oryzeae</taxon>
        <taxon>Oryzinae</taxon>
        <taxon>Oryza</taxon>
    </lineage>
</organism>
<sequence>MRSTTVYWRISHHDERPILKLRNGGNRVLQQLPGEGLGSFICRYQLFQEKALGRPCNGDFLWGLWSECAAPGESTISVVPFLNNNLGGRVVSSHMSSKSGCLKQCDDPVPKG</sequence>
<proteinExistence type="predicted"/>
<evidence type="ECO:0000313" key="2">
    <source>
        <dbReference type="Proteomes" id="UP000008021"/>
    </source>
</evidence>
<accession>A0A0E0DC51</accession>
<dbReference type="AlphaFoldDB" id="A0A0E0DC51"/>
<protein>
    <submittedName>
        <fullName evidence="1">Uncharacterized protein</fullName>
    </submittedName>
</protein>